<accession>A0A135HYD8</accession>
<dbReference type="SUPFAM" id="SSF51735">
    <property type="entry name" value="NAD(P)-binding Rossmann-fold domains"/>
    <property type="match status" value="1"/>
</dbReference>
<dbReference type="PANTHER" id="PTHR43401">
    <property type="entry name" value="L-THREONINE 3-DEHYDROGENASE"/>
    <property type="match status" value="1"/>
</dbReference>
<evidence type="ECO:0000256" key="4">
    <source>
        <dbReference type="RuleBase" id="RU361277"/>
    </source>
</evidence>
<name>A0A135HYD8_9HYPH</name>
<dbReference type="GO" id="GO:0008270">
    <property type="term" value="F:zinc ion binding"/>
    <property type="evidence" value="ECO:0007669"/>
    <property type="project" value="InterPro"/>
</dbReference>
<dbReference type="InterPro" id="IPR036291">
    <property type="entry name" value="NAD(P)-bd_dom_sf"/>
</dbReference>
<dbReference type="STRING" id="1494590.ATN84_23875"/>
<dbReference type="SUPFAM" id="SSF50129">
    <property type="entry name" value="GroES-like"/>
    <property type="match status" value="1"/>
</dbReference>
<dbReference type="Gene3D" id="3.40.50.720">
    <property type="entry name" value="NAD(P)-binding Rossmann-like Domain"/>
    <property type="match status" value="1"/>
</dbReference>
<keyword evidence="2 4" id="KW-0862">Zinc</keyword>
<reference evidence="7 8" key="1">
    <citation type="submission" date="2015-11" db="EMBL/GenBank/DDBJ databases">
        <title>Draft genome sequence of Paramesorhizobium deserti A-3-E, a strain highly resistant to diverse beta-lactam antibiotics.</title>
        <authorList>
            <person name="Lv R."/>
            <person name="Yang X."/>
            <person name="Fang N."/>
            <person name="Guo J."/>
            <person name="Luo X."/>
            <person name="Peng F."/>
            <person name="Yang R."/>
            <person name="Cui Y."/>
            <person name="Fang C."/>
            <person name="Song Y."/>
        </authorList>
    </citation>
    <scope>NUCLEOTIDE SEQUENCE [LARGE SCALE GENOMIC DNA]</scope>
    <source>
        <strain evidence="7 8">A-3-E</strain>
    </source>
</reference>
<dbReference type="InterPro" id="IPR013154">
    <property type="entry name" value="ADH-like_N"/>
</dbReference>
<keyword evidence="8" id="KW-1185">Reference proteome</keyword>
<dbReference type="PROSITE" id="PS00059">
    <property type="entry name" value="ADH_ZINC"/>
    <property type="match status" value="1"/>
</dbReference>
<evidence type="ECO:0000256" key="3">
    <source>
        <dbReference type="ARBA" id="ARBA00023002"/>
    </source>
</evidence>
<dbReference type="OrthoDB" id="9809185at2"/>
<evidence type="ECO:0000256" key="2">
    <source>
        <dbReference type="ARBA" id="ARBA00022833"/>
    </source>
</evidence>
<evidence type="ECO:0000313" key="8">
    <source>
        <dbReference type="Proteomes" id="UP000070107"/>
    </source>
</evidence>
<dbReference type="InterPro" id="IPR002328">
    <property type="entry name" value="ADH_Zn_CS"/>
</dbReference>
<dbReference type="PANTHER" id="PTHR43401:SF2">
    <property type="entry name" value="L-THREONINE 3-DEHYDROGENASE"/>
    <property type="match status" value="1"/>
</dbReference>
<dbReference type="Pfam" id="PF00107">
    <property type="entry name" value="ADH_zinc_N"/>
    <property type="match status" value="1"/>
</dbReference>
<evidence type="ECO:0000259" key="6">
    <source>
        <dbReference type="Pfam" id="PF08240"/>
    </source>
</evidence>
<dbReference type="Gene3D" id="3.90.180.10">
    <property type="entry name" value="Medium-chain alcohol dehydrogenases, catalytic domain"/>
    <property type="match status" value="1"/>
</dbReference>
<evidence type="ECO:0000259" key="5">
    <source>
        <dbReference type="Pfam" id="PF00107"/>
    </source>
</evidence>
<dbReference type="Proteomes" id="UP000070107">
    <property type="component" value="Unassembled WGS sequence"/>
</dbReference>
<protein>
    <submittedName>
        <fullName evidence="7">Dehydrogenase</fullName>
    </submittedName>
</protein>
<evidence type="ECO:0000313" key="7">
    <source>
        <dbReference type="EMBL" id="KXF78199.1"/>
    </source>
</evidence>
<comment type="similarity">
    <text evidence="4">Belongs to the zinc-containing alcohol dehydrogenase family.</text>
</comment>
<evidence type="ECO:0000256" key="1">
    <source>
        <dbReference type="ARBA" id="ARBA00022723"/>
    </source>
</evidence>
<sequence length="340" mass="35479">MKAARLYAAGDLRVEEIEAPGVPEPGWVRLAITAAGICGSDLHNYRTGQWITRSPSVAGHEFAGVVMATGAGVADFAAGDLVVADSRFWCGACAACESGRHNVCERLGFVGEVCDGGFAEETELPARLLVKHPAALDPAIAAMAEPLAVALHVLRRQPVPRHEPVLVVGCGPIGGLAAVLFARLHQGPLLVVDRNAARAALVAKVTGAKVVELDRDSIAAALGNGTLRYAIDATGNIAVLARLVNLLSGGGSVALVGITHGRIDLDPNVLVEREISLVGCHAFADELSEAVSLLPSLEPALRQLIDEEITIDELPSAYERLLSGTTTGLKTIIRIDHGFG</sequence>
<dbReference type="EMBL" id="LNTU01000002">
    <property type="protein sequence ID" value="KXF78199.1"/>
    <property type="molecule type" value="Genomic_DNA"/>
</dbReference>
<proteinExistence type="inferred from homology"/>
<keyword evidence="3" id="KW-0560">Oxidoreductase</keyword>
<dbReference type="RefSeq" id="WP_068881038.1">
    <property type="nucleotide sequence ID" value="NZ_LNTU01000002.1"/>
</dbReference>
<comment type="caution">
    <text evidence="7">The sequence shown here is derived from an EMBL/GenBank/DDBJ whole genome shotgun (WGS) entry which is preliminary data.</text>
</comment>
<dbReference type="AlphaFoldDB" id="A0A135HYD8"/>
<comment type="cofactor">
    <cofactor evidence="4">
        <name>Zn(2+)</name>
        <dbReference type="ChEBI" id="CHEBI:29105"/>
    </cofactor>
</comment>
<feature type="domain" description="Alcohol dehydrogenase-like N-terminal" evidence="6">
    <location>
        <begin position="25"/>
        <end position="133"/>
    </location>
</feature>
<feature type="domain" description="Alcohol dehydrogenase-like C-terminal" evidence="5">
    <location>
        <begin position="175"/>
        <end position="294"/>
    </location>
</feature>
<keyword evidence="1 4" id="KW-0479">Metal-binding</keyword>
<dbReference type="InterPro" id="IPR011032">
    <property type="entry name" value="GroES-like_sf"/>
</dbReference>
<dbReference type="InterPro" id="IPR050129">
    <property type="entry name" value="Zn_alcohol_dh"/>
</dbReference>
<dbReference type="InterPro" id="IPR013149">
    <property type="entry name" value="ADH-like_C"/>
</dbReference>
<organism evidence="7 8">
    <name type="scientific">Paramesorhizobium deserti</name>
    <dbReference type="NCBI Taxonomy" id="1494590"/>
    <lineage>
        <taxon>Bacteria</taxon>
        <taxon>Pseudomonadati</taxon>
        <taxon>Pseudomonadota</taxon>
        <taxon>Alphaproteobacteria</taxon>
        <taxon>Hyphomicrobiales</taxon>
        <taxon>Phyllobacteriaceae</taxon>
        <taxon>Paramesorhizobium</taxon>
    </lineage>
</organism>
<dbReference type="GO" id="GO:0016491">
    <property type="term" value="F:oxidoreductase activity"/>
    <property type="evidence" value="ECO:0007669"/>
    <property type="project" value="UniProtKB-KW"/>
</dbReference>
<dbReference type="Pfam" id="PF08240">
    <property type="entry name" value="ADH_N"/>
    <property type="match status" value="1"/>
</dbReference>
<gene>
    <name evidence="7" type="ORF">ATN84_23875</name>
</gene>